<dbReference type="PANTHER" id="PTHR13608:SF3">
    <property type="entry name" value="ARMADILLO-LIKE HELICAL DOMAIN-CONTAINING PROTEIN 3"/>
    <property type="match status" value="1"/>
</dbReference>
<dbReference type="EMBL" id="SJOL01006490">
    <property type="protein sequence ID" value="TGZ65384.1"/>
    <property type="molecule type" value="Genomic_DNA"/>
</dbReference>
<evidence type="ECO:0000256" key="2">
    <source>
        <dbReference type="ARBA" id="ARBA00022692"/>
    </source>
</evidence>
<evidence type="ECO:0000256" key="1">
    <source>
        <dbReference type="ARBA" id="ARBA00004370"/>
    </source>
</evidence>
<organism evidence="7 8">
    <name type="scientific">Opisthorchis felineus</name>
    <dbReference type="NCBI Taxonomy" id="147828"/>
    <lineage>
        <taxon>Eukaryota</taxon>
        <taxon>Metazoa</taxon>
        <taxon>Spiralia</taxon>
        <taxon>Lophotrochozoa</taxon>
        <taxon>Platyhelminthes</taxon>
        <taxon>Trematoda</taxon>
        <taxon>Digenea</taxon>
        <taxon>Opisthorchiida</taxon>
        <taxon>Opisthorchiata</taxon>
        <taxon>Opisthorchiidae</taxon>
        <taxon>Opisthorchis</taxon>
    </lineage>
</organism>
<dbReference type="InterPro" id="IPR039868">
    <property type="entry name" value="ARMD3-like"/>
</dbReference>
<dbReference type="PANTHER" id="PTHR13608">
    <property type="entry name" value="ARMADILLO-LIKE HELICAL DOMAIN-CONTAINING PROTEIN 3"/>
    <property type="match status" value="1"/>
</dbReference>
<evidence type="ECO:0000313" key="8">
    <source>
        <dbReference type="Proteomes" id="UP000308267"/>
    </source>
</evidence>
<comment type="caution">
    <text evidence="7">The sequence shown here is derived from an EMBL/GenBank/DDBJ whole genome shotgun (WGS) entry which is preliminary data.</text>
</comment>
<protein>
    <recommendedName>
        <fullName evidence="6">Armadillo-like helical domain-containing protein</fullName>
    </recommendedName>
</protein>
<feature type="domain" description="Armadillo-like helical" evidence="6">
    <location>
        <begin position="515"/>
        <end position="748"/>
    </location>
</feature>
<feature type="compositionally biased region" description="Polar residues" evidence="5">
    <location>
        <begin position="380"/>
        <end position="397"/>
    </location>
</feature>
<dbReference type="STRING" id="147828.A0A4V3SEQ0"/>
<feature type="region of interest" description="Disordered" evidence="5">
    <location>
        <begin position="340"/>
        <end position="406"/>
    </location>
</feature>
<keyword evidence="2" id="KW-0812">Transmembrane</keyword>
<dbReference type="InterPro" id="IPR013636">
    <property type="entry name" value="ARMH3_C"/>
</dbReference>
<evidence type="ECO:0000256" key="3">
    <source>
        <dbReference type="ARBA" id="ARBA00022989"/>
    </source>
</evidence>
<evidence type="ECO:0000259" key="6">
    <source>
        <dbReference type="SMART" id="SM01158"/>
    </source>
</evidence>
<dbReference type="Pfam" id="PF08427">
    <property type="entry name" value="ARMH3_C"/>
    <property type="match status" value="1"/>
</dbReference>
<evidence type="ECO:0000256" key="4">
    <source>
        <dbReference type="ARBA" id="ARBA00023136"/>
    </source>
</evidence>
<dbReference type="Proteomes" id="UP000308267">
    <property type="component" value="Unassembled WGS sequence"/>
</dbReference>
<dbReference type="SMART" id="SM01158">
    <property type="entry name" value="DUF1741"/>
    <property type="match status" value="1"/>
</dbReference>
<evidence type="ECO:0000313" key="7">
    <source>
        <dbReference type="EMBL" id="TGZ65384.1"/>
    </source>
</evidence>
<dbReference type="OrthoDB" id="2012278at2759"/>
<feature type="compositionally biased region" description="Basic and acidic residues" evidence="5">
    <location>
        <begin position="349"/>
        <end position="358"/>
    </location>
</feature>
<name>A0A4V3SEQ0_OPIFE</name>
<dbReference type="GO" id="GO:0016020">
    <property type="term" value="C:membrane"/>
    <property type="evidence" value="ECO:0007669"/>
    <property type="project" value="UniProtKB-SubCell"/>
</dbReference>
<evidence type="ECO:0000256" key="5">
    <source>
        <dbReference type="SAM" id="MobiDB-lite"/>
    </source>
</evidence>
<keyword evidence="8" id="KW-1185">Reference proteome</keyword>
<dbReference type="GO" id="GO:0005829">
    <property type="term" value="C:cytosol"/>
    <property type="evidence" value="ECO:0007669"/>
    <property type="project" value="TreeGrafter"/>
</dbReference>
<keyword evidence="3" id="KW-1133">Transmembrane helix</keyword>
<sequence length="770" mass="86832">MSGTIDRKRNQKGFLKEKVLQVYDKLFQGQDITQGRAEFWDDFFLLKANLKCLNSHFEKINPEDLTLLKPILNRLFLQCLHTAEHDKHRIRVANAVQTMDALVAGIYRCKVPPDWSENASEFLLSSDQVKDFMQRYTLLCYDTFREDRPERLRTLILNSMRTFATANSNFHANPFASGLLNPHIFDVLRLTLVNAQLRYHHGMTACKLLGLLTQLENTEIGDPRVQQFCLTDDELLLNGVSSTISLALSEYNVRFRQQHDPSVGFLSSVSSFFGTMFAGNMASNVSLRPCDSLLMCMYAITKNGAHFSTILSYSNANYCSPNGFDSLSVAGSLTDDKLRSLVPTNGKTTWDRSRKMDTGDDSDTNTTQSLDGSIDDPVNPTAQTPFNQLPQSSSNTKTSDHIAPNDPVVLPTPPGPLVSDMAMIPDPSLDESTLNTTLEPRNLLADLLEYCSIVMQDVKTPEALNSCHLCLLIVLCITENQVACSILHDPHITFKVWIHKHHSRYRKSGSNSCGNFSSRPIAVAILSLAVEFMRGHLMKKLPYRLYSLACSICHNLLCYQTKHRIRLDFDWKQLWEALLSLLQFVLNLDKNAAPSNVSLSLMQQILDVFNFCILHGDNFLQAADVYDDLYYELIRMRGLFDNVYEHGLLHSSGSTGDLKQAASNLVLQMGNIRSIVNHFTAKIAAFSTASGSTSLTETQVLALVRENYDSLTLRVYEDLDVPDVYNDQLDAPLFEILYQCHNKTKEAIFVVRLWWGLSDNSFIGWCGDWT</sequence>
<accession>A0A4V3SEQ0</accession>
<dbReference type="AlphaFoldDB" id="A0A4V3SEQ0"/>
<proteinExistence type="predicted"/>
<keyword evidence="4" id="KW-0472">Membrane</keyword>
<comment type="subcellular location">
    <subcellularLocation>
        <location evidence="1">Membrane</location>
    </subcellularLocation>
</comment>
<gene>
    <name evidence="7" type="ORF">CRM22_005917</name>
</gene>
<reference evidence="7 8" key="1">
    <citation type="journal article" date="2019" name="BMC Genomics">
        <title>New insights from Opisthorchis felineus genome: update on genomics of the epidemiologically important liver flukes.</title>
        <authorList>
            <person name="Ershov N.I."/>
            <person name="Mordvinov V.A."/>
            <person name="Prokhortchouk E.B."/>
            <person name="Pakharukova M.Y."/>
            <person name="Gunbin K.V."/>
            <person name="Ustyantsev K."/>
            <person name="Genaev M.A."/>
            <person name="Blinov A.G."/>
            <person name="Mazur A."/>
            <person name="Boulygina E."/>
            <person name="Tsygankova S."/>
            <person name="Khrameeva E."/>
            <person name="Chekanov N."/>
            <person name="Fan G."/>
            <person name="Xiao A."/>
            <person name="Zhang H."/>
            <person name="Xu X."/>
            <person name="Yang H."/>
            <person name="Solovyev V."/>
            <person name="Lee S.M."/>
            <person name="Liu X."/>
            <person name="Afonnikov D.A."/>
            <person name="Skryabin K.G."/>
        </authorList>
    </citation>
    <scope>NUCLEOTIDE SEQUENCE [LARGE SCALE GENOMIC DNA]</scope>
    <source>
        <strain evidence="7">AK-0245</strain>
        <tissue evidence="7">Whole organism</tissue>
    </source>
</reference>